<gene>
    <name evidence="2" type="ORF">DNK44_14800</name>
</gene>
<dbReference type="RefSeq" id="WP_131198356.1">
    <property type="nucleotide sequence ID" value="NZ_QJUL01000020.1"/>
</dbReference>
<dbReference type="EMBL" id="QJUL01000020">
    <property type="protein sequence ID" value="TBU90924.1"/>
    <property type="molecule type" value="Genomic_DNA"/>
</dbReference>
<comment type="caution">
    <text evidence="2">The sequence shown here is derived from an EMBL/GenBank/DDBJ whole genome shotgun (WGS) entry which is preliminary data.</text>
</comment>
<protein>
    <submittedName>
        <fullName evidence="2">Uncharacterized protein</fullName>
    </submittedName>
</protein>
<accession>A0A4Q9R1G9</accession>
<name>A0A4Q9R1G9_9GAMM</name>
<evidence type="ECO:0000313" key="2">
    <source>
        <dbReference type="EMBL" id="TBU90924.1"/>
    </source>
</evidence>
<dbReference type="AlphaFoldDB" id="A0A4Q9R1G9"/>
<proteinExistence type="predicted"/>
<sequence length="93" mass="9290">MPEAFARGGTTVAQALNGAMAFLPLARVNPLDRALEATGAALPRGEAADPRLSAEPGTIAPEAAAKQASGAVRGTTSSKPGSVRPACFSLTKT</sequence>
<reference evidence="2 3" key="1">
    <citation type="submission" date="2018-06" db="EMBL/GenBank/DDBJ databases">
        <title>Three novel Pseudomonas species isolated from symptomatic oak.</title>
        <authorList>
            <person name="Bueno-Gonzalez V."/>
            <person name="Brady C."/>
        </authorList>
    </citation>
    <scope>NUCLEOTIDE SEQUENCE [LARGE SCALE GENOMIC DNA]</scope>
    <source>
        <strain evidence="2 3">P6B</strain>
    </source>
</reference>
<feature type="region of interest" description="Disordered" evidence="1">
    <location>
        <begin position="42"/>
        <end position="93"/>
    </location>
</feature>
<evidence type="ECO:0000313" key="3">
    <source>
        <dbReference type="Proteomes" id="UP000293172"/>
    </source>
</evidence>
<dbReference type="Proteomes" id="UP000293172">
    <property type="component" value="Unassembled WGS sequence"/>
</dbReference>
<organism evidence="2 3">
    <name type="scientific">Phytopseudomonas dryadis</name>
    <dbReference type="NCBI Taxonomy" id="2487520"/>
    <lineage>
        <taxon>Bacteria</taxon>
        <taxon>Pseudomonadati</taxon>
        <taxon>Pseudomonadota</taxon>
        <taxon>Gammaproteobacteria</taxon>
        <taxon>Pseudomonadales</taxon>
        <taxon>Pseudomonadaceae</taxon>
        <taxon>Phytopseudomonas</taxon>
    </lineage>
</organism>
<evidence type="ECO:0000256" key="1">
    <source>
        <dbReference type="SAM" id="MobiDB-lite"/>
    </source>
</evidence>